<dbReference type="Proteomes" id="UP000265427">
    <property type="component" value="Unassembled WGS sequence"/>
</dbReference>
<dbReference type="Proteomes" id="UP000283543">
    <property type="component" value="Unassembled WGS sequence"/>
</dbReference>
<evidence type="ECO:0000313" key="16">
    <source>
        <dbReference type="Proteomes" id="UP000285712"/>
    </source>
</evidence>
<evidence type="ECO:0000313" key="2">
    <source>
        <dbReference type="EMBL" id="RHX98712.1"/>
    </source>
</evidence>
<feature type="region of interest" description="Disordered" evidence="1">
    <location>
        <begin position="141"/>
        <end position="179"/>
    </location>
</feature>
<dbReference type="EMBL" id="QUTF01024094">
    <property type="protein sequence ID" value="RHY85582.1"/>
    <property type="molecule type" value="Genomic_DNA"/>
</dbReference>
<evidence type="ECO:0000313" key="9">
    <source>
        <dbReference type="EMBL" id="RHZ29598.1"/>
    </source>
</evidence>
<dbReference type="Proteomes" id="UP000266239">
    <property type="component" value="Unassembled WGS sequence"/>
</dbReference>
<dbReference type="VEuPathDB" id="FungiDB:H257_00311"/>
<gene>
    <name evidence="3" type="ORF">DYB25_010384</name>
    <name evidence="6" type="ORF">DYB26_006105</name>
    <name evidence="5" type="ORF">DYB30_008992</name>
    <name evidence="9" type="ORF">DYB31_003970</name>
    <name evidence="4" type="ORF">DYB34_005464</name>
    <name evidence="7" type="ORF">DYB35_006352</name>
    <name evidence="2" type="ORF">DYB36_012852</name>
    <name evidence="8" type="ORF">DYB37_002510</name>
</gene>
<proteinExistence type="predicted"/>
<evidence type="ECO:0000313" key="13">
    <source>
        <dbReference type="Proteomes" id="UP000266643"/>
    </source>
</evidence>
<dbReference type="Proteomes" id="UP000285430">
    <property type="component" value="Unassembled WGS sequence"/>
</dbReference>
<dbReference type="EMBL" id="QUTH01003341">
    <property type="protein sequence ID" value="RHZ20043.1"/>
    <property type="molecule type" value="Genomic_DNA"/>
</dbReference>
<evidence type="ECO:0000313" key="5">
    <source>
        <dbReference type="EMBL" id="RHY66135.1"/>
    </source>
</evidence>
<evidence type="ECO:0000313" key="7">
    <source>
        <dbReference type="EMBL" id="RHY97399.1"/>
    </source>
</evidence>
<organism evidence="3 12">
    <name type="scientific">Aphanomyces astaci</name>
    <name type="common">Crayfish plague agent</name>
    <dbReference type="NCBI Taxonomy" id="112090"/>
    <lineage>
        <taxon>Eukaryota</taxon>
        <taxon>Sar</taxon>
        <taxon>Stramenopiles</taxon>
        <taxon>Oomycota</taxon>
        <taxon>Saprolegniomycetes</taxon>
        <taxon>Saprolegniales</taxon>
        <taxon>Verrucalvaceae</taxon>
        <taxon>Aphanomyces</taxon>
    </lineage>
</organism>
<evidence type="ECO:0008006" key="18">
    <source>
        <dbReference type="Google" id="ProtNLM"/>
    </source>
</evidence>
<comment type="caution">
    <text evidence="3">The sequence shown here is derived from an EMBL/GenBank/DDBJ whole genome shotgun (WGS) entry which is preliminary data.</text>
</comment>
<evidence type="ECO:0000256" key="1">
    <source>
        <dbReference type="SAM" id="MobiDB-lite"/>
    </source>
</evidence>
<evidence type="ECO:0000313" key="6">
    <source>
        <dbReference type="EMBL" id="RHY85582.1"/>
    </source>
</evidence>
<dbReference type="EMBL" id="QUSZ01009810">
    <property type="protein sequence ID" value="RHX98712.1"/>
    <property type="molecule type" value="Genomic_DNA"/>
</dbReference>
<evidence type="ECO:0000313" key="4">
    <source>
        <dbReference type="EMBL" id="RHY46779.1"/>
    </source>
</evidence>
<sequence length="324" mass="36995">MLSLHLQTKKHSCRILRAGPIMEVPLVPGVELAACKSYIDTKTKKWTLNIWKCRYWHMHNQELTVYYEKADLMKNKFVKRYTILSGAKWEDKPWGVKVETKEVGWLFGVIHSKAEWAGWLHAFIVLDHKLNPPVRRVEPRPRRFSLDSNQSTSDLRSAENSPKDHGDSPSTSPTRRVSFNGGVKVRTIPALQDEDKGDLYYTDTELDNMKKGAPAGSAMASRRRPMPQLVLAVEKAGIAMQHLANVTTEGRDAEFQKTSEEFLHLVGGIHTELAKHAHLVQDYRSYGRSTYGVEKDAELARTNVKMILAQLRDLRRYTDENNAE</sequence>
<protein>
    <recommendedName>
        <fullName evidence="18">PH domain-containing protein</fullName>
    </recommendedName>
</protein>
<evidence type="ECO:0000313" key="14">
    <source>
        <dbReference type="Proteomes" id="UP000283543"/>
    </source>
</evidence>
<dbReference type="Proteomes" id="UP000266643">
    <property type="component" value="Unassembled WGS sequence"/>
</dbReference>
<feature type="compositionally biased region" description="Polar residues" evidence="1">
    <location>
        <begin position="168"/>
        <end position="177"/>
    </location>
</feature>
<dbReference type="EMBL" id="QUTD01004776">
    <property type="protein sequence ID" value="RHY66135.1"/>
    <property type="molecule type" value="Genomic_DNA"/>
</dbReference>
<evidence type="ECO:0000313" key="12">
    <source>
        <dbReference type="Proteomes" id="UP000266239"/>
    </source>
</evidence>
<reference evidence="10 11" key="1">
    <citation type="submission" date="2018-08" db="EMBL/GenBank/DDBJ databases">
        <title>Aphanomyces genome sequencing and annotation.</title>
        <authorList>
            <person name="Minardi D."/>
            <person name="Oidtmann B."/>
            <person name="Van Der Giezen M."/>
            <person name="Studholme D.J."/>
        </authorList>
    </citation>
    <scope>NUCLEOTIDE SEQUENCE [LARGE SCALE GENOMIC DNA]</scope>
    <source>
        <strain evidence="9 11">197901</strain>
        <strain evidence="5 13">D2</strain>
        <strain evidence="8 15">Da</strain>
        <strain evidence="6 17">FDL457</strain>
        <strain evidence="2 10">Kv</strain>
        <strain evidence="4 14">Si</strain>
        <strain evidence="7 16">Sv</strain>
        <strain evidence="3 12">Yx</strain>
    </source>
</reference>
<dbReference type="Proteomes" id="UP000285712">
    <property type="component" value="Unassembled WGS sequence"/>
</dbReference>
<dbReference type="AlphaFoldDB" id="A0A397AKZ4"/>
<accession>A0A397AKZ4</accession>
<evidence type="ECO:0000313" key="10">
    <source>
        <dbReference type="Proteomes" id="UP000265427"/>
    </source>
</evidence>
<dbReference type="EMBL" id="QUTB01007250">
    <property type="protein sequence ID" value="RHY46779.1"/>
    <property type="molecule type" value="Genomic_DNA"/>
</dbReference>
<evidence type="ECO:0000313" key="11">
    <source>
        <dbReference type="Proteomes" id="UP000266196"/>
    </source>
</evidence>
<dbReference type="EMBL" id="QUTG01002168">
    <property type="protein sequence ID" value="RHY97399.1"/>
    <property type="molecule type" value="Genomic_DNA"/>
</dbReference>
<dbReference type="EMBL" id="QUTE01007375">
    <property type="protein sequence ID" value="RHZ29598.1"/>
    <property type="molecule type" value="Genomic_DNA"/>
</dbReference>
<dbReference type="Proteomes" id="UP000286510">
    <property type="component" value="Unassembled WGS sequence"/>
</dbReference>
<dbReference type="EMBL" id="QUTA01007064">
    <property type="protein sequence ID" value="RHY08480.1"/>
    <property type="molecule type" value="Genomic_DNA"/>
</dbReference>
<name>A0A397AKZ4_APHAT</name>
<evidence type="ECO:0000313" key="8">
    <source>
        <dbReference type="EMBL" id="RHZ20043.1"/>
    </source>
</evidence>
<evidence type="ECO:0000313" key="17">
    <source>
        <dbReference type="Proteomes" id="UP000286510"/>
    </source>
</evidence>
<dbReference type="Proteomes" id="UP000266196">
    <property type="component" value="Unassembled WGS sequence"/>
</dbReference>
<evidence type="ECO:0000313" key="15">
    <source>
        <dbReference type="Proteomes" id="UP000285430"/>
    </source>
</evidence>
<evidence type="ECO:0000313" key="3">
    <source>
        <dbReference type="EMBL" id="RHY08480.1"/>
    </source>
</evidence>
<feature type="compositionally biased region" description="Polar residues" evidence="1">
    <location>
        <begin position="146"/>
        <end position="160"/>
    </location>
</feature>